<dbReference type="AlphaFoldDB" id="A0A9N9HLA0"/>
<protein>
    <submittedName>
        <fullName evidence="3">2494_t:CDS:1</fullName>
    </submittedName>
</protein>
<organism evidence="3 4">
    <name type="scientific">Racocetra fulgida</name>
    <dbReference type="NCBI Taxonomy" id="60492"/>
    <lineage>
        <taxon>Eukaryota</taxon>
        <taxon>Fungi</taxon>
        <taxon>Fungi incertae sedis</taxon>
        <taxon>Mucoromycota</taxon>
        <taxon>Glomeromycotina</taxon>
        <taxon>Glomeromycetes</taxon>
        <taxon>Diversisporales</taxon>
        <taxon>Gigasporaceae</taxon>
        <taxon>Racocetra</taxon>
    </lineage>
</organism>
<dbReference type="Proteomes" id="UP000789396">
    <property type="component" value="Unassembled WGS sequence"/>
</dbReference>
<keyword evidence="2" id="KW-1133">Transmembrane helix</keyword>
<feature type="transmembrane region" description="Helical" evidence="2">
    <location>
        <begin position="12"/>
        <end position="33"/>
    </location>
</feature>
<dbReference type="EMBL" id="CAJVPZ010018269">
    <property type="protein sequence ID" value="CAG8685754.1"/>
    <property type="molecule type" value="Genomic_DNA"/>
</dbReference>
<proteinExistence type="predicted"/>
<keyword evidence="2" id="KW-0472">Membrane</keyword>
<comment type="caution">
    <text evidence="3">The sequence shown here is derived from an EMBL/GenBank/DDBJ whole genome shotgun (WGS) entry which is preliminary data.</text>
</comment>
<evidence type="ECO:0000313" key="3">
    <source>
        <dbReference type="EMBL" id="CAG8685754.1"/>
    </source>
</evidence>
<feature type="region of interest" description="Disordered" evidence="1">
    <location>
        <begin position="109"/>
        <end position="143"/>
    </location>
</feature>
<accession>A0A9N9HLA0</accession>
<evidence type="ECO:0000256" key="1">
    <source>
        <dbReference type="SAM" id="MobiDB-lite"/>
    </source>
</evidence>
<feature type="non-terminal residue" evidence="3">
    <location>
        <position position="1"/>
    </location>
</feature>
<evidence type="ECO:0000313" key="4">
    <source>
        <dbReference type="Proteomes" id="UP000789396"/>
    </source>
</evidence>
<sequence>SAFQTTPLNIIQWLTCIGLGGLSLPVGVIIRLLPIEKLFSYKQSKAHTIRDDESAVTSWQKQLKFFKALRGGGRFRSHFGPVAKNQQAFAGVAVVPSLMVSAVGVPLSTRDRSQERDNSKVSQRSIPGPIPTPRQETDESNKS</sequence>
<dbReference type="OrthoDB" id="3352408at2759"/>
<reference evidence="3" key="1">
    <citation type="submission" date="2021-06" db="EMBL/GenBank/DDBJ databases">
        <authorList>
            <person name="Kallberg Y."/>
            <person name="Tangrot J."/>
            <person name="Rosling A."/>
        </authorList>
    </citation>
    <scope>NUCLEOTIDE SEQUENCE</scope>
    <source>
        <strain evidence="3">IN212</strain>
    </source>
</reference>
<feature type="compositionally biased region" description="Basic and acidic residues" evidence="1">
    <location>
        <begin position="109"/>
        <end position="119"/>
    </location>
</feature>
<name>A0A9N9HLA0_9GLOM</name>
<keyword evidence="4" id="KW-1185">Reference proteome</keyword>
<evidence type="ECO:0000256" key="2">
    <source>
        <dbReference type="SAM" id="Phobius"/>
    </source>
</evidence>
<gene>
    <name evidence="3" type="ORF">RFULGI_LOCUS9805</name>
</gene>
<keyword evidence="2" id="KW-0812">Transmembrane</keyword>